<protein>
    <submittedName>
        <fullName evidence="1">Uncharacterized protein</fullName>
    </submittedName>
</protein>
<dbReference type="PaxDb" id="29760-VIT_10s0116g01470.t01"/>
<organism evidence="1 2">
    <name type="scientific">Vitis vinifera</name>
    <name type="common">Grape</name>
    <dbReference type="NCBI Taxonomy" id="29760"/>
    <lineage>
        <taxon>Eukaryota</taxon>
        <taxon>Viridiplantae</taxon>
        <taxon>Streptophyta</taxon>
        <taxon>Embryophyta</taxon>
        <taxon>Tracheophyta</taxon>
        <taxon>Spermatophyta</taxon>
        <taxon>Magnoliopsida</taxon>
        <taxon>eudicotyledons</taxon>
        <taxon>Gunneridae</taxon>
        <taxon>Pentapetalae</taxon>
        <taxon>rosids</taxon>
        <taxon>Vitales</taxon>
        <taxon>Vitaceae</taxon>
        <taxon>Viteae</taxon>
        <taxon>Vitis</taxon>
    </lineage>
</organism>
<name>D7SMA6_VITVI</name>
<dbReference type="AlphaFoldDB" id="D7SMA6"/>
<evidence type="ECO:0000313" key="2">
    <source>
        <dbReference type="Proteomes" id="UP000009183"/>
    </source>
</evidence>
<evidence type="ECO:0000313" key="1">
    <source>
        <dbReference type="EMBL" id="CBI16785.3"/>
    </source>
</evidence>
<dbReference type="HOGENOM" id="CLU_3352083_0_0_1"/>
<dbReference type="EMBL" id="FN594953">
    <property type="protein sequence ID" value="CBI16785.3"/>
    <property type="molecule type" value="Genomic_DNA"/>
</dbReference>
<keyword evidence="2" id="KW-1185">Reference proteome</keyword>
<reference evidence="2" key="1">
    <citation type="journal article" date="2007" name="Nature">
        <title>The grapevine genome sequence suggests ancestral hexaploidization in major angiosperm phyla.</title>
        <authorList>
            <consortium name="The French-Italian Public Consortium for Grapevine Genome Characterization."/>
            <person name="Jaillon O."/>
            <person name="Aury J.-M."/>
            <person name="Noel B."/>
            <person name="Policriti A."/>
            <person name="Clepet C."/>
            <person name="Casagrande A."/>
            <person name="Choisne N."/>
            <person name="Aubourg S."/>
            <person name="Vitulo N."/>
            <person name="Jubin C."/>
            <person name="Vezzi A."/>
            <person name="Legeai F."/>
            <person name="Hugueney P."/>
            <person name="Dasilva C."/>
            <person name="Horner D."/>
            <person name="Mica E."/>
            <person name="Jublot D."/>
            <person name="Poulain J."/>
            <person name="Bruyere C."/>
            <person name="Billault A."/>
            <person name="Segurens B."/>
            <person name="Gouyvenoux M."/>
            <person name="Ugarte E."/>
            <person name="Cattonaro F."/>
            <person name="Anthouard V."/>
            <person name="Vico V."/>
            <person name="Del Fabbro C."/>
            <person name="Alaux M."/>
            <person name="Di Gaspero G."/>
            <person name="Dumas V."/>
            <person name="Felice N."/>
            <person name="Paillard S."/>
            <person name="Juman I."/>
            <person name="Moroldo M."/>
            <person name="Scalabrin S."/>
            <person name="Canaguier A."/>
            <person name="Le Clainche I."/>
            <person name="Malacrida G."/>
            <person name="Durand E."/>
            <person name="Pesole G."/>
            <person name="Laucou V."/>
            <person name="Chatelet P."/>
            <person name="Merdinoglu D."/>
            <person name="Delledonne M."/>
            <person name="Pezzotti M."/>
            <person name="Lecharny A."/>
            <person name="Scarpelli C."/>
            <person name="Artiguenave F."/>
            <person name="Pe M.E."/>
            <person name="Valle G."/>
            <person name="Morgante M."/>
            <person name="Caboche M."/>
            <person name="Adam-Blondon A.-F."/>
            <person name="Weissenbach J."/>
            <person name="Quetier F."/>
            <person name="Wincker P."/>
        </authorList>
    </citation>
    <scope>NUCLEOTIDE SEQUENCE [LARGE SCALE GENOMIC DNA]</scope>
    <source>
        <strain evidence="2">cv. Pinot noir / PN40024</strain>
    </source>
</reference>
<accession>D7SMA6</accession>
<sequence>MHSSCLAAAVIFNILYGSLICCFRQLNSRISQEISAS</sequence>
<gene>
    <name evidence="1" type="ordered locus">VIT_10s0116g01470</name>
</gene>
<dbReference type="Proteomes" id="UP000009183">
    <property type="component" value="Chromosome 10, unordered"/>
</dbReference>
<dbReference type="InParanoid" id="D7SMA6"/>
<proteinExistence type="predicted"/>